<dbReference type="SMART" id="SM00014">
    <property type="entry name" value="acidPPc"/>
    <property type="match status" value="1"/>
</dbReference>
<keyword evidence="1" id="KW-1133">Transmembrane helix</keyword>
<feature type="transmembrane region" description="Helical" evidence="1">
    <location>
        <begin position="51"/>
        <end position="74"/>
    </location>
</feature>
<feature type="transmembrane region" description="Helical" evidence="1">
    <location>
        <begin position="81"/>
        <end position="102"/>
    </location>
</feature>
<accession>A0A8J8JXG3</accession>
<feature type="transmembrane region" description="Helical" evidence="1">
    <location>
        <begin position="133"/>
        <end position="151"/>
    </location>
</feature>
<gene>
    <name evidence="3" type="ORF">GD597_12670</name>
</gene>
<dbReference type="Proteomes" id="UP000598971">
    <property type="component" value="Unassembled WGS sequence"/>
</dbReference>
<feature type="transmembrane region" description="Helical" evidence="1">
    <location>
        <begin position="156"/>
        <end position="175"/>
    </location>
</feature>
<evidence type="ECO:0000259" key="2">
    <source>
        <dbReference type="SMART" id="SM00014"/>
    </source>
</evidence>
<feature type="transmembrane region" description="Helical" evidence="1">
    <location>
        <begin position="12"/>
        <end position="31"/>
    </location>
</feature>
<name>A0A8J8JXG3_9BACT</name>
<evidence type="ECO:0000313" key="3">
    <source>
        <dbReference type="EMBL" id="NNV56316.1"/>
    </source>
</evidence>
<dbReference type="Gene3D" id="1.20.144.10">
    <property type="entry name" value="Phosphatidic acid phosphatase type 2/haloperoxidase"/>
    <property type="match status" value="1"/>
</dbReference>
<dbReference type="PANTHER" id="PTHR14969">
    <property type="entry name" value="SPHINGOSINE-1-PHOSPHATE PHOSPHOHYDROLASE"/>
    <property type="match status" value="1"/>
</dbReference>
<keyword evidence="1" id="KW-0472">Membrane</keyword>
<proteinExistence type="predicted"/>
<dbReference type="Pfam" id="PF01569">
    <property type="entry name" value="PAP2"/>
    <property type="match status" value="1"/>
</dbReference>
<sequence>MMYDLNIKNFRAGAIIAGIAAIILIAFNFIIGKEQFFLLLNNNLGSFADYFFAAYTYLGDSILWPIVLAIVIFVLKRKDVIALLISCFIVITLLTQVCKYIIVPNAPRPIKAIADISLIHTVPGVEMHTISSFPSGHTATAFSFYLLFCVLLKKNWWVTVGFLAALGVGYSRIYLAQHFPIDVGAGIITGIISVAAAIQFQRYWWKRKVKV</sequence>
<dbReference type="InterPro" id="IPR000326">
    <property type="entry name" value="PAP2/HPO"/>
</dbReference>
<feature type="domain" description="Phosphatidic acid phosphatase type 2/haloperoxidase" evidence="2">
    <location>
        <begin position="81"/>
        <end position="198"/>
    </location>
</feature>
<evidence type="ECO:0000256" key="1">
    <source>
        <dbReference type="SAM" id="Phobius"/>
    </source>
</evidence>
<dbReference type="AlphaFoldDB" id="A0A8J8JXG3"/>
<dbReference type="SUPFAM" id="SSF48317">
    <property type="entry name" value="Acid phosphatase/Vanadium-dependent haloperoxidase"/>
    <property type="match status" value="1"/>
</dbReference>
<evidence type="ECO:0000313" key="4">
    <source>
        <dbReference type="Proteomes" id="UP000598971"/>
    </source>
</evidence>
<feature type="transmembrane region" description="Helical" evidence="1">
    <location>
        <begin position="181"/>
        <end position="200"/>
    </location>
</feature>
<comment type="caution">
    <text evidence="3">The sequence shown here is derived from an EMBL/GenBank/DDBJ whole genome shotgun (WGS) entry which is preliminary data.</text>
</comment>
<dbReference type="RefSeq" id="WP_171608255.1">
    <property type="nucleotide sequence ID" value="NZ_WHPF01000008.1"/>
</dbReference>
<keyword evidence="4" id="KW-1185">Reference proteome</keyword>
<dbReference type="InterPro" id="IPR036938">
    <property type="entry name" value="PAP2/HPO_sf"/>
</dbReference>
<keyword evidence="1" id="KW-0812">Transmembrane</keyword>
<reference evidence="3" key="1">
    <citation type="submission" date="2019-10" db="EMBL/GenBank/DDBJ databases">
        <title>Draft genome sequence of Panacibacter sp. KCS-6.</title>
        <authorList>
            <person name="Yim K.J."/>
        </authorList>
    </citation>
    <scope>NUCLEOTIDE SEQUENCE</scope>
    <source>
        <strain evidence="3">KCS-6</strain>
    </source>
</reference>
<protein>
    <submittedName>
        <fullName evidence="3">Phosphatase PAP2 family protein</fullName>
    </submittedName>
</protein>
<organism evidence="3 4">
    <name type="scientific">Limnovirga soli</name>
    <dbReference type="NCBI Taxonomy" id="2656915"/>
    <lineage>
        <taxon>Bacteria</taxon>
        <taxon>Pseudomonadati</taxon>
        <taxon>Bacteroidota</taxon>
        <taxon>Chitinophagia</taxon>
        <taxon>Chitinophagales</taxon>
        <taxon>Chitinophagaceae</taxon>
        <taxon>Limnovirga</taxon>
    </lineage>
</organism>
<dbReference type="PANTHER" id="PTHR14969:SF13">
    <property type="entry name" value="AT30094P"/>
    <property type="match status" value="1"/>
</dbReference>
<dbReference type="EMBL" id="WHPF01000008">
    <property type="protein sequence ID" value="NNV56316.1"/>
    <property type="molecule type" value="Genomic_DNA"/>
</dbReference>